<dbReference type="EMBL" id="FOYP01000002">
    <property type="protein sequence ID" value="SFR57107.1"/>
    <property type="molecule type" value="Genomic_DNA"/>
</dbReference>
<reference evidence="4" key="1">
    <citation type="submission" date="2016-10" db="EMBL/GenBank/DDBJ databases">
        <authorList>
            <person name="Varghese N."/>
            <person name="Submissions S."/>
        </authorList>
    </citation>
    <scope>NUCLEOTIDE SEQUENCE [LARGE SCALE GENOMIC DNA]</scope>
    <source>
        <strain evidence="4">DSM 26879</strain>
    </source>
</reference>
<dbReference type="PROSITE" id="PS51819">
    <property type="entry name" value="VOC"/>
    <property type="match status" value="1"/>
</dbReference>
<dbReference type="Gene3D" id="3.10.180.10">
    <property type="entry name" value="2,3-Dihydroxybiphenyl 1,2-Dioxygenase, domain 1"/>
    <property type="match status" value="1"/>
</dbReference>
<dbReference type="CDD" id="cd06587">
    <property type="entry name" value="VOC"/>
    <property type="match status" value="1"/>
</dbReference>
<evidence type="ECO:0000259" key="2">
    <source>
        <dbReference type="PROSITE" id="PS51819"/>
    </source>
</evidence>
<keyword evidence="3" id="KW-0223">Dioxygenase</keyword>
<evidence type="ECO:0000313" key="3">
    <source>
        <dbReference type="EMBL" id="SFR57107.1"/>
    </source>
</evidence>
<dbReference type="InterPro" id="IPR037523">
    <property type="entry name" value="VOC_core"/>
</dbReference>
<proteinExistence type="predicted"/>
<dbReference type="OrthoDB" id="2719609at2"/>
<dbReference type="Pfam" id="PF00903">
    <property type="entry name" value="Glyoxalase"/>
    <property type="match status" value="1"/>
</dbReference>
<sequence length="123" mass="13208">MKLGAFSISLNVKDVAKSRDFYRHLGFDDFGGDAAQGWLILKNGDTVLGLFGGFIGQNTLTFNPGWDQSAQEVDPFDDVRAIQARLLAAGITLNDQTDPDGTGPGSITLTDPDGNAILIDQHR</sequence>
<dbReference type="SUPFAM" id="SSF54593">
    <property type="entry name" value="Glyoxalase/Bleomycin resistance protein/Dihydroxybiphenyl dioxygenase"/>
    <property type="match status" value="1"/>
</dbReference>
<dbReference type="STRING" id="390270.SAMN04488005_2995"/>
<gene>
    <name evidence="3" type="ORF">SAMN04488005_2995</name>
</gene>
<feature type="domain" description="VOC" evidence="2">
    <location>
        <begin position="4"/>
        <end position="122"/>
    </location>
</feature>
<dbReference type="GO" id="GO:0051213">
    <property type="term" value="F:dioxygenase activity"/>
    <property type="evidence" value="ECO:0007669"/>
    <property type="project" value="UniProtKB-KW"/>
</dbReference>
<dbReference type="PANTHER" id="PTHR36503">
    <property type="entry name" value="BLR2520 PROTEIN"/>
    <property type="match status" value="1"/>
</dbReference>
<keyword evidence="4" id="KW-1185">Reference proteome</keyword>
<evidence type="ECO:0000313" key="4">
    <source>
        <dbReference type="Proteomes" id="UP000199478"/>
    </source>
</evidence>
<dbReference type="Proteomes" id="UP000199478">
    <property type="component" value="Unassembled WGS sequence"/>
</dbReference>
<dbReference type="AlphaFoldDB" id="A0A1I6HRT1"/>
<accession>A0A1I6HRT1</accession>
<feature type="region of interest" description="Disordered" evidence="1">
    <location>
        <begin position="93"/>
        <end position="112"/>
    </location>
</feature>
<keyword evidence="3" id="KW-0560">Oxidoreductase</keyword>
<organism evidence="3 4">
    <name type="scientific">Yoonia tamlensis</name>
    <dbReference type="NCBI Taxonomy" id="390270"/>
    <lineage>
        <taxon>Bacteria</taxon>
        <taxon>Pseudomonadati</taxon>
        <taxon>Pseudomonadota</taxon>
        <taxon>Alphaproteobacteria</taxon>
        <taxon>Rhodobacterales</taxon>
        <taxon>Paracoccaceae</taxon>
        <taxon>Yoonia</taxon>
    </lineage>
</organism>
<dbReference type="PANTHER" id="PTHR36503:SF1">
    <property type="entry name" value="BLR2520 PROTEIN"/>
    <property type="match status" value="1"/>
</dbReference>
<evidence type="ECO:0000256" key="1">
    <source>
        <dbReference type="SAM" id="MobiDB-lite"/>
    </source>
</evidence>
<dbReference type="InterPro" id="IPR004360">
    <property type="entry name" value="Glyas_Fos-R_dOase_dom"/>
</dbReference>
<name>A0A1I6HRT1_9RHOB</name>
<protein>
    <submittedName>
        <fullName evidence="3">Catechol 2,3-dioxygenase</fullName>
    </submittedName>
</protein>
<dbReference type="InterPro" id="IPR029068">
    <property type="entry name" value="Glyas_Bleomycin-R_OHBP_Dase"/>
</dbReference>
<dbReference type="RefSeq" id="WP_090201531.1">
    <property type="nucleotide sequence ID" value="NZ_FOYP01000002.1"/>
</dbReference>